<organism evidence="2 3">
    <name type="scientific">Pilimelia columellifera subsp. columellifera</name>
    <dbReference type="NCBI Taxonomy" id="706583"/>
    <lineage>
        <taxon>Bacteria</taxon>
        <taxon>Bacillati</taxon>
        <taxon>Actinomycetota</taxon>
        <taxon>Actinomycetes</taxon>
        <taxon>Micromonosporales</taxon>
        <taxon>Micromonosporaceae</taxon>
        <taxon>Pilimelia</taxon>
    </lineage>
</organism>
<accession>A0ABN3NUD0</accession>
<dbReference type="SUPFAM" id="SSF53300">
    <property type="entry name" value="vWA-like"/>
    <property type="match status" value="1"/>
</dbReference>
<dbReference type="InterPro" id="IPR002035">
    <property type="entry name" value="VWF_A"/>
</dbReference>
<dbReference type="Gene3D" id="3.40.50.410">
    <property type="entry name" value="von Willebrand factor, type A domain"/>
    <property type="match status" value="1"/>
</dbReference>
<dbReference type="SMART" id="SM00327">
    <property type="entry name" value="VWA"/>
    <property type="match status" value="1"/>
</dbReference>
<sequence length="550" mass="56204">MVGGTWAVVAANPGPDCRGQARLRVGAAAQIAPAVQAAADRWTVDGAEVNGLCVAVQVVQADPAEVAGAIAARHGVILDSLGAPSGVASVPDVWIPDSSTWPARLAAAIDGFPPTADPVAQSPVVLAMPEPVARRLGWPGNQINWQTVVGQLAVDDPLSLGVVEPSRDAASLSGLLALARAGGDAASAGPAMARAMRALAQGRASDPATLLKRLTAAAGDPRPGIGAAPLAEHQVIGYNAANPSTPLAAVYPQPAAGALDYPYVVPQGIDPIRAGAAQGLRRALAGATFSKALGRVGLRSADGATPVGFITPTAAPTKPALAAGGAGQAAAIDRVLATWTAVTQPARMLTVFDMSGSMLQAVPSAGGATRSEVTAEAARRGLALFDDSSSIGTWMFSTNLDGSRDYLSVLPVRQLDDAHRAAAAKAIDGLRPNDGGGTGLYDTTLAAYRTMIEDWQPGRINSVVVFTDGRDEDANGLELSELLRQLRRLADPDRPVLITMIGIGRDADQSALRRISDATGGSTFVTDDPAKIGEIFLRAMAQRASARPAG</sequence>
<comment type="caution">
    <text evidence="2">The sequence shown here is derived from an EMBL/GenBank/DDBJ whole genome shotgun (WGS) entry which is preliminary data.</text>
</comment>
<dbReference type="EMBL" id="BAAARY010000020">
    <property type="protein sequence ID" value="GAA2530232.1"/>
    <property type="molecule type" value="Genomic_DNA"/>
</dbReference>
<evidence type="ECO:0000259" key="1">
    <source>
        <dbReference type="PROSITE" id="PS50234"/>
    </source>
</evidence>
<feature type="domain" description="VWFA" evidence="1">
    <location>
        <begin position="347"/>
        <end position="540"/>
    </location>
</feature>
<proteinExistence type="predicted"/>
<dbReference type="InterPro" id="IPR036465">
    <property type="entry name" value="vWFA_dom_sf"/>
</dbReference>
<keyword evidence="3" id="KW-1185">Reference proteome</keyword>
<dbReference type="Proteomes" id="UP001499978">
    <property type="component" value="Unassembled WGS sequence"/>
</dbReference>
<protein>
    <submittedName>
        <fullName evidence="2">Substrate-binding domain-containing protein</fullName>
    </submittedName>
</protein>
<gene>
    <name evidence="2" type="ORF">GCM10010201_32050</name>
</gene>
<evidence type="ECO:0000313" key="2">
    <source>
        <dbReference type="EMBL" id="GAA2530232.1"/>
    </source>
</evidence>
<reference evidence="2 3" key="1">
    <citation type="journal article" date="2019" name="Int. J. Syst. Evol. Microbiol.">
        <title>The Global Catalogue of Microorganisms (GCM) 10K type strain sequencing project: providing services to taxonomists for standard genome sequencing and annotation.</title>
        <authorList>
            <consortium name="The Broad Institute Genomics Platform"/>
            <consortium name="The Broad Institute Genome Sequencing Center for Infectious Disease"/>
            <person name="Wu L."/>
            <person name="Ma J."/>
        </authorList>
    </citation>
    <scope>NUCLEOTIDE SEQUENCE [LARGE SCALE GENOMIC DNA]</scope>
    <source>
        <strain evidence="2 3">JCM 3367</strain>
    </source>
</reference>
<dbReference type="Pfam" id="PF13531">
    <property type="entry name" value="SBP_bac_11"/>
    <property type="match status" value="1"/>
</dbReference>
<name>A0ABN3NUD0_9ACTN</name>
<evidence type="ECO:0000313" key="3">
    <source>
        <dbReference type="Proteomes" id="UP001499978"/>
    </source>
</evidence>
<dbReference type="PROSITE" id="PS50234">
    <property type="entry name" value="VWFA"/>
    <property type="match status" value="1"/>
</dbReference>
<dbReference type="Pfam" id="PF00092">
    <property type="entry name" value="VWA"/>
    <property type="match status" value="1"/>
</dbReference>